<dbReference type="InterPro" id="IPR005325">
    <property type="entry name" value="DUF308_memb"/>
</dbReference>
<feature type="transmembrane region" description="Helical" evidence="1">
    <location>
        <begin position="35"/>
        <end position="54"/>
    </location>
</feature>
<dbReference type="PANTHER" id="PTHR34989:SF1">
    <property type="entry name" value="PROTEIN HDED"/>
    <property type="match status" value="1"/>
</dbReference>
<keyword evidence="3" id="KW-1185">Reference proteome</keyword>
<evidence type="ECO:0000313" key="2">
    <source>
        <dbReference type="EMBL" id="PSK99550.1"/>
    </source>
</evidence>
<feature type="transmembrane region" description="Helical" evidence="1">
    <location>
        <begin position="91"/>
        <end position="111"/>
    </location>
</feature>
<reference evidence="2 3" key="1">
    <citation type="submission" date="2018-03" db="EMBL/GenBank/DDBJ databases">
        <title>Genomic Encyclopedia of Archaeal and Bacterial Type Strains, Phase II (KMG-II): from individual species to whole genera.</title>
        <authorList>
            <person name="Goeker M."/>
        </authorList>
    </citation>
    <scope>NUCLEOTIDE SEQUENCE [LARGE SCALE GENOMIC DNA]</scope>
    <source>
        <strain evidence="2 3">DSM 45312</strain>
    </source>
</reference>
<feature type="transmembrane region" description="Helical" evidence="1">
    <location>
        <begin position="148"/>
        <end position="170"/>
    </location>
</feature>
<dbReference type="Pfam" id="PF03729">
    <property type="entry name" value="DUF308"/>
    <property type="match status" value="1"/>
</dbReference>
<sequence>MLAVLARHWWALVIRGAAAVLFGVLALVWPDLTLIALVILVGAFALVDGVFLLVHTFSGERSGSRWLPAVQAVVSIVFGLLVLFWPELSALTLALLIGAWALVGGVVQIASGIRLRKEITNEWLLVLSGALSVLFGLVMLVAPGAGALALVWVIGIYAIILGIALIILGVRLRGRVGTQDAAATTDTTPV</sequence>
<organism evidence="2 3">
    <name type="scientific">Murinocardiopsis flavida</name>
    <dbReference type="NCBI Taxonomy" id="645275"/>
    <lineage>
        <taxon>Bacteria</taxon>
        <taxon>Bacillati</taxon>
        <taxon>Actinomycetota</taxon>
        <taxon>Actinomycetes</taxon>
        <taxon>Streptosporangiales</taxon>
        <taxon>Nocardiopsidaceae</taxon>
        <taxon>Murinocardiopsis</taxon>
    </lineage>
</organism>
<dbReference type="OrthoDB" id="193343at2"/>
<evidence type="ECO:0000256" key="1">
    <source>
        <dbReference type="SAM" id="Phobius"/>
    </source>
</evidence>
<accession>A0A2P8DQS1</accession>
<feature type="transmembrane region" description="Helical" evidence="1">
    <location>
        <begin position="66"/>
        <end position="85"/>
    </location>
</feature>
<protein>
    <submittedName>
        <fullName evidence="2">Uncharacterized membrane protein HdeD (DUF308 family)</fullName>
    </submittedName>
</protein>
<proteinExistence type="predicted"/>
<feature type="transmembrane region" description="Helical" evidence="1">
    <location>
        <begin position="12"/>
        <end position="29"/>
    </location>
</feature>
<keyword evidence="1" id="KW-0812">Transmembrane</keyword>
<dbReference type="Proteomes" id="UP000240542">
    <property type="component" value="Unassembled WGS sequence"/>
</dbReference>
<evidence type="ECO:0000313" key="3">
    <source>
        <dbReference type="Proteomes" id="UP000240542"/>
    </source>
</evidence>
<comment type="caution">
    <text evidence="2">The sequence shown here is derived from an EMBL/GenBank/DDBJ whole genome shotgun (WGS) entry which is preliminary data.</text>
</comment>
<dbReference type="PANTHER" id="PTHR34989">
    <property type="entry name" value="PROTEIN HDED"/>
    <property type="match status" value="1"/>
</dbReference>
<gene>
    <name evidence="2" type="ORF">CLV63_103275</name>
</gene>
<dbReference type="AlphaFoldDB" id="A0A2P8DQS1"/>
<dbReference type="EMBL" id="PYGA01000003">
    <property type="protein sequence ID" value="PSK99550.1"/>
    <property type="molecule type" value="Genomic_DNA"/>
</dbReference>
<keyword evidence="1" id="KW-0472">Membrane</keyword>
<dbReference type="RefSeq" id="WP_106581940.1">
    <property type="nucleotide sequence ID" value="NZ_PYGA01000003.1"/>
</dbReference>
<dbReference type="GO" id="GO:0005886">
    <property type="term" value="C:plasma membrane"/>
    <property type="evidence" value="ECO:0007669"/>
    <property type="project" value="TreeGrafter"/>
</dbReference>
<name>A0A2P8DQS1_9ACTN</name>
<keyword evidence="1" id="KW-1133">Transmembrane helix</keyword>
<feature type="transmembrane region" description="Helical" evidence="1">
    <location>
        <begin position="123"/>
        <end position="142"/>
    </location>
</feature>
<dbReference type="InterPro" id="IPR052712">
    <property type="entry name" value="Acid_resist_chaperone_HdeD"/>
</dbReference>